<dbReference type="EMBL" id="CM047899">
    <property type="protein sequence ID" value="KAJ0102599.1"/>
    <property type="molecule type" value="Genomic_DNA"/>
</dbReference>
<protein>
    <submittedName>
        <fullName evidence="1">Uncharacterized protein</fullName>
    </submittedName>
</protein>
<sequence>MQQKHKDMKKSSFDRNLTLQDESRATIQILRHGAYSLDLADFNLSLIKSIVHHSLSS</sequence>
<gene>
    <name evidence="1" type="ORF">Patl1_05537</name>
</gene>
<organism evidence="1 2">
    <name type="scientific">Pistacia atlantica</name>
    <dbReference type="NCBI Taxonomy" id="434234"/>
    <lineage>
        <taxon>Eukaryota</taxon>
        <taxon>Viridiplantae</taxon>
        <taxon>Streptophyta</taxon>
        <taxon>Embryophyta</taxon>
        <taxon>Tracheophyta</taxon>
        <taxon>Spermatophyta</taxon>
        <taxon>Magnoliopsida</taxon>
        <taxon>eudicotyledons</taxon>
        <taxon>Gunneridae</taxon>
        <taxon>Pentapetalae</taxon>
        <taxon>rosids</taxon>
        <taxon>malvids</taxon>
        <taxon>Sapindales</taxon>
        <taxon>Anacardiaceae</taxon>
        <taxon>Pistacia</taxon>
    </lineage>
</organism>
<dbReference type="Proteomes" id="UP001164250">
    <property type="component" value="Chromosome 3"/>
</dbReference>
<keyword evidence="2" id="KW-1185">Reference proteome</keyword>
<evidence type="ECO:0000313" key="2">
    <source>
        <dbReference type="Proteomes" id="UP001164250"/>
    </source>
</evidence>
<accession>A0ACC1BUE4</accession>
<comment type="caution">
    <text evidence="1">The sequence shown here is derived from an EMBL/GenBank/DDBJ whole genome shotgun (WGS) entry which is preliminary data.</text>
</comment>
<name>A0ACC1BUE4_9ROSI</name>
<reference evidence="2" key="1">
    <citation type="journal article" date="2023" name="G3 (Bethesda)">
        <title>Genome assembly and association tests identify interacting loci associated with vigor, precocity, and sex in interspecific pistachio rootstocks.</title>
        <authorList>
            <person name="Palmer W."/>
            <person name="Jacygrad E."/>
            <person name="Sagayaradj S."/>
            <person name="Cavanaugh K."/>
            <person name="Han R."/>
            <person name="Bertier L."/>
            <person name="Beede B."/>
            <person name="Kafkas S."/>
            <person name="Golino D."/>
            <person name="Preece J."/>
            <person name="Michelmore R."/>
        </authorList>
    </citation>
    <scope>NUCLEOTIDE SEQUENCE [LARGE SCALE GENOMIC DNA]</scope>
</reference>
<proteinExistence type="predicted"/>
<evidence type="ECO:0000313" key="1">
    <source>
        <dbReference type="EMBL" id="KAJ0102599.1"/>
    </source>
</evidence>